<name>A0AC34FCA9_9BILA</name>
<dbReference type="Proteomes" id="UP000887579">
    <property type="component" value="Unplaced"/>
</dbReference>
<proteinExistence type="predicted"/>
<organism evidence="1 2">
    <name type="scientific">Panagrolaimus sp. ES5</name>
    <dbReference type="NCBI Taxonomy" id="591445"/>
    <lineage>
        <taxon>Eukaryota</taxon>
        <taxon>Metazoa</taxon>
        <taxon>Ecdysozoa</taxon>
        <taxon>Nematoda</taxon>
        <taxon>Chromadorea</taxon>
        <taxon>Rhabditida</taxon>
        <taxon>Tylenchina</taxon>
        <taxon>Panagrolaimomorpha</taxon>
        <taxon>Panagrolaimoidea</taxon>
        <taxon>Panagrolaimidae</taxon>
        <taxon>Panagrolaimus</taxon>
    </lineage>
</organism>
<evidence type="ECO:0000313" key="1">
    <source>
        <dbReference type="Proteomes" id="UP000887579"/>
    </source>
</evidence>
<dbReference type="WBParaSite" id="ES5_v2.g14967.t1">
    <property type="protein sequence ID" value="ES5_v2.g14967.t1"/>
    <property type="gene ID" value="ES5_v2.g14967"/>
</dbReference>
<reference evidence="2" key="1">
    <citation type="submission" date="2022-11" db="UniProtKB">
        <authorList>
            <consortium name="WormBaseParasite"/>
        </authorList>
    </citation>
    <scope>IDENTIFICATION</scope>
</reference>
<protein>
    <submittedName>
        <fullName evidence="2">Uncharacterized protein</fullName>
    </submittedName>
</protein>
<accession>A0AC34FCA9</accession>
<evidence type="ECO:0000313" key="2">
    <source>
        <dbReference type="WBParaSite" id="ES5_v2.g14967.t1"/>
    </source>
</evidence>
<sequence>MAAPDFILHRNNGKSYYAMAYHDEKMYVHFLVYDERDPKNPDQMQFPHDKVFVDCLPQILDRRFKGVIVQLFQHKPQKYSSNYEFCCEIQKCLDKFKIPYFFISRTEINASTALIGANITSNIGDIVLFIIIGYENFIIFEYKYTANGYIMVDNRAFPYSSESEAITKAKIMGACNPSIILGCTPFNECPTTRLASIMKSEKKFIMVDFKLHGYKYPGEMVKWIKNIKYTKFFVHPISWKNTGVIGVTGDTPRDLCEIHCSIKLPAETKCIVSKIFSHIRVLSINESNKLQQDLITQREMPKTCHKIEIALSMDINQFVTVTTKKIIVPEIKAFPKKLDECVKTKIPVIAFFDQSSVICVAKGNENYKFLEQWGGVYGDELFINFNTEPAKFGAKAVIPFKTSMNSVVFDLIKIMSMPVNNIIEDPKWKFKFTKNDENPCLIEIISYDGSPSAATPAFLMAMLLKEHIRKMKEEVGEKPKEIGFHFFDTFDFAERKRIETKLQEACGLLKTKCIFVDV</sequence>